<dbReference type="EMBL" id="QEEX01000001">
    <property type="protein sequence ID" value="PWB98203.1"/>
    <property type="molecule type" value="Genomic_DNA"/>
</dbReference>
<dbReference type="PANTHER" id="PTHR38011">
    <property type="entry name" value="DIHYDROFOLATE REDUCTASE FAMILY PROTEIN (AFU_ORTHOLOGUE AFUA_8G06820)"/>
    <property type="match status" value="1"/>
</dbReference>
<evidence type="ECO:0000259" key="4">
    <source>
        <dbReference type="Pfam" id="PF01872"/>
    </source>
</evidence>
<keyword evidence="6" id="KW-1185">Reference proteome</keyword>
<reference evidence="6" key="1">
    <citation type="submission" date="2018-04" db="EMBL/GenBank/DDBJ databases">
        <authorList>
            <person name="Liu S."/>
            <person name="Wang Z."/>
            <person name="Li J."/>
        </authorList>
    </citation>
    <scope>NUCLEOTIDE SEQUENCE [LARGE SCALE GENOMIC DNA]</scope>
    <source>
        <strain evidence="6">S1194</strain>
    </source>
</reference>
<dbReference type="InterPro" id="IPR050765">
    <property type="entry name" value="Riboflavin_Biosynth_HTPR"/>
</dbReference>
<dbReference type="GO" id="GO:0008703">
    <property type="term" value="F:5-amino-6-(5-phosphoribosylamino)uracil reductase activity"/>
    <property type="evidence" value="ECO:0007669"/>
    <property type="project" value="InterPro"/>
</dbReference>
<dbReference type="InterPro" id="IPR024072">
    <property type="entry name" value="DHFR-like_dom_sf"/>
</dbReference>
<dbReference type="Pfam" id="PF01872">
    <property type="entry name" value="RibD_C"/>
    <property type="match status" value="1"/>
</dbReference>
<dbReference type="RefSeq" id="WP_108515045.1">
    <property type="nucleotide sequence ID" value="NZ_CP026951.1"/>
</dbReference>
<keyword evidence="3" id="KW-0560">Oxidoreductase</keyword>
<dbReference type="Proteomes" id="UP000244978">
    <property type="component" value="Unassembled WGS sequence"/>
</dbReference>
<comment type="pathway">
    <text evidence="1">Cofactor biosynthesis; riboflavin biosynthesis.</text>
</comment>
<dbReference type="PANTHER" id="PTHR38011:SF7">
    <property type="entry name" value="2,5-DIAMINO-6-RIBOSYLAMINO-4(3H)-PYRIMIDINONE 5'-PHOSPHATE REDUCTASE"/>
    <property type="match status" value="1"/>
</dbReference>
<evidence type="ECO:0000313" key="6">
    <source>
        <dbReference type="Proteomes" id="UP000244978"/>
    </source>
</evidence>
<name>A0A2U1T368_9MICO</name>
<dbReference type="NCBIfam" id="NF010663">
    <property type="entry name" value="PRK14059.1-1"/>
    <property type="match status" value="1"/>
</dbReference>
<evidence type="ECO:0000256" key="1">
    <source>
        <dbReference type="ARBA" id="ARBA00005104"/>
    </source>
</evidence>
<dbReference type="OrthoDB" id="5243299at2"/>
<comment type="caution">
    <text evidence="5">The sequence shown here is derived from an EMBL/GenBank/DDBJ whole genome shotgun (WGS) entry which is preliminary data.</text>
</comment>
<keyword evidence="2" id="KW-0521">NADP</keyword>
<dbReference type="AlphaFoldDB" id="A0A2U1T368"/>
<dbReference type="GO" id="GO:0009231">
    <property type="term" value="P:riboflavin biosynthetic process"/>
    <property type="evidence" value="ECO:0007669"/>
    <property type="project" value="InterPro"/>
</dbReference>
<dbReference type="SUPFAM" id="SSF53597">
    <property type="entry name" value="Dihydrofolate reductase-like"/>
    <property type="match status" value="1"/>
</dbReference>
<evidence type="ECO:0000256" key="2">
    <source>
        <dbReference type="ARBA" id="ARBA00022857"/>
    </source>
</evidence>
<organism evidence="5 6">
    <name type="scientific">Homoserinimonas hongtaonis</name>
    <dbReference type="NCBI Taxonomy" id="2079791"/>
    <lineage>
        <taxon>Bacteria</taxon>
        <taxon>Bacillati</taxon>
        <taxon>Actinomycetota</taxon>
        <taxon>Actinomycetes</taxon>
        <taxon>Micrococcales</taxon>
        <taxon>Microbacteriaceae</taxon>
        <taxon>Homoserinimonas</taxon>
    </lineage>
</organism>
<dbReference type="KEGG" id="salc:C2138_01715"/>
<dbReference type="Gene3D" id="3.40.430.10">
    <property type="entry name" value="Dihydrofolate Reductase, subunit A"/>
    <property type="match status" value="1"/>
</dbReference>
<feature type="domain" description="Bacterial bifunctional deaminase-reductase C-terminal" evidence="4">
    <location>
        <begin position="35"/>
        <end position="243"/>
    </location>
</feature>
<gene>
    <name evidence="5" type="ORF">DF220_10465</name>
</gene>
<accession>A0A2U1T368</accession>
<evidence type="ECO:0000256" key="3">
    <source>
        <dbReference type="ARBA" id="ARBA00023002"/>
    </source>
</evidence>
<sequence>MSESGSGSIRMLRPYASLDDDGLAAVYAVHDRAVPWLRVNFITSIDGAATHDGLSGGLGTSADRRVFDVLRWLADVIVVGAGTVRTEGYGAISLGDDAVRWRREAGLPDQPVFAIVSNTLRLDPASDIFTKAPRRPLILTSAAAPADLRSALAEVADVIDCGEKAVDTRMLRTLLAERGLPQMHSEGGPHLFGAMIADGSVDELCITVSPRLEGGMARRIVDGGAVAPRGMHLAHTLAADDGTLLLRYVRADS</sequence>
<evidence type="ECO:0000313" key="5">
    <source>
        <dbReference type="EMBL" id="PWB98203.1"/>
    </source>
</evidence>
<dbReference type="InterPro" id="IPR002734">
    <property type="entry name" value="RibDG_C"/>
</dbReference>
<proteinExistence type="predicted"/>
<protein>
    <submittedName>
        <fullName evidence="5">Pyrimidine reductase family protein</fullName>
    </submittedName>
</protein>